<dbReference type="PANTHER" id="PTHR43747">
    <property type="entry name" value="FAD-BINDING PROTEIN"/>
    <property type="match status" value="1"/>
</dbReference>
<reference evidence="3 4" key="1">
    <citation type="submission" date="2016-10" db="EMBL/GenBank/DDBJ databases">
        <authorList>
            <person name="de Groot N.N."/>
        </authorList>
    </citation>
    <scope>NUCLEOTIDE SEQUENCE [LARGE SCALE GENOMIC DNA]</scope>
    <source>
        <strain evidence="3 4">DSM 19706</strain>
    </source>
</reference>
<dbReference type="Proteomes" id="UP000199308">
    <property type="component" value="Unassembled WGS sequence"/>
</dbReference>
<dbReference type="EMBL" id="FOHK01000007">
    <property type="protein sequence ID" value="SET37810.1"/>
    <property type="molecule type" value="Genomic_DNA"/>
</dbReference>
<keyword evidence="2" id="KW-0547">Nucleotide-binding</keyword>
<dbReference type="OrthoDB" id="7178350at2"/>
<dbReference type="GO" id="GO:0000166">
    <property type="term" value="F:nucleotide binding"/>
    <property type="evidence" value="ECO:0007669"/>
    <property type="project" value="UniProtKB-KW"/>
</dbReference>
<protein>
    <submittedName>
        <fullName evidence="3">Tryptophan halogenase</fullName>
    </submittedName>
</protein>
<feature type="binding site" evidence="2">
    <location>
        <position position="83"/>
    </location>
    <ligand>
        <name>7-chloro-L-tryptophan</name>
        <dbReference type="ChEBI" id="CHEBI:58713"/>
    </ligand>
</feature>
<dbReference type="STRING" id="349064.SAMN05660429_01656"/>
<dbReference type="SUPFAM" id="SSF51905">
    <property type="entry name" value="FAD/NAD(P)-binding domain"/>
    <property type="match status" value="1"/>
</dbReference>
<feature type="binding site" evidence="2">
    <location>
        <begin position="13"/>
        <end position="16"/>
    </location>
    <ligand>
        <name>FAD</name>
        <dbReference type="ChEBI" id="CHEBI:57692"/>
    </ligand>
</feature>
<gene>
    <name evidence="3" type="ORF">SAMN05660429_01656</name>
</gene>
<dbReference type="InterPro" id="IPR036188">
    <property type="entry name" value="FAD/NAD-bd_sf"/>
</dbReference>
<proteinExistence type="predicted"/>
<dbReference type="GO" id="GO:0004497">
    <property type="term" value="F:monooxygenase activity"/>
    <property type="evidence" value="ECO:0007669"/>
    <property type="project" value="InterPro"/>
</dbReference>
<dbReference type="Pfam" id="PF04820">
    <property type="entry name" value="Trp_halogenase"/>
    <property type="match status" value="1"/>
</dbReference>
<dbReference type="InterPro" id="IPR033856">
    <property type="entry name" value="Trp_halogen"/>
</dbReference>
<evidence type="ECO:0000256" key="2">
    <source>
        <dbReference type="PIRSR" id="PIRSR011396-2"/>
    </source>
</evidence>
<dbReference type="AlphaFoldDB" id="A0A1I0DYK3"/>
<dbReference type="Gene3D" id="3.50.50.60">
    <property type="entry name" value="FAD/NAD(P)-binding domain"/>
    <property type="match status" value="1"/>
</dbReference>
<dbReference type="PIRSF" id="PIRSF011396">
    <property type="entry name" value="Trp_halogenase"/>
    <property type="match status" value="1"/>
</dbReference>
<dbReference type="PANTHER" id="PTHR43747:SF4">
    <property type="entry name" value="FLAVIN-DEPENDENT TRYPTOPHAN HALOGENASE"/>
    <property type="match status" value="1"/>
</dbReference>
<evidence type="ECO:0000313" key="3">
    <source>
        <dbReference type="EMBL" id="SET37810.1"/>
    </source>
</evidence>
<organism evidence="3 4">
    <name type="scientific">Thalassotalea agarivorans</name>
    <name type="common">Thalassomonas agarivorans</name>
    <dbReference type="NCBI Taxonomy" id="349064"/>
    <lineage>
        <taxon>Bacteria</taxon>
        <taxon>Pseudomonadati</taxon>
        <taxon>Pseudomonadota</taxon>
        <taxon>Gammaproteobacteria</taxon>
        <taxon>Alteromonadales</taxon>
        <taxon>Colwelliaceae</taxon>
        <taxon>Thalassotalea</taxon>
    </lineage>
</organism>
<dbReference type="InterPro" id="IPR050816">
    <property type="entry name" value="Flavin-dep_Halogenase_NPB"/>
</dbReference>
<sequence length="508" mass="56262">MQKRINHVVILGGGSAGWLTAGILAAEHQAKIKLGELSISLIESPNIPTVGVGEGTWPTMPQTLKKIGISELTFLSTCHATFKQGSKFINWHHSNKASSYTHPFEVVPGAVEGEQAKFWFNQDRGTSYAQATSLQHSMIEAGLAPKTNRLGEYDAYFNYGYHLDAGKFATLLQQHCTTKLGVQHVLAEVASIKLEESGDISRLVLANNAEVAADLFVDCSGFKGLLIGECLGVGKISADDALFANRAVTVQVPYADANQKIPSCTLSTAQESGWIWDIGLTNRRGVGYVFSDNHSNVDQAHQALEAYLKTDFSSQLVVNDIKFTSGYREKFWHKNCVAIGLSAGFIEPLEASALVLVELSATFLAEHLDQASQNMGAVEAQFNQVFSYRWQRVIEFLKLHYLLSERTEAFWQDNKAAQTIPDRLQHLLNEWQTRPPTTSDFPQAGEVFQAASYQYVLYGSGFIPKMMPKQLPQYEQHIRAQKQNIAHNKQQLLQGLPSNRALITSLIQ</sequence>
<keyword evidence="2" id="KW-0274">FAD</keyword>
<feature type="binding site" evidence="2">
    <location>
        <position position="189"/>
    </location>
    <ligand>
        <name>FAD</name>
        <dbReference type="ChEBI" id="CHEBI:57692"/>
    </ligand>
</feature>
<accession>A0A1I0DYK3</accession>
<dbReference type="InterPro" id="IPR006905">
    <property type="entry name" value="Flavin_halogenase"/>
</dbReference>
<keyword evidence="4" id="KW-1185">Reference proteome</keyword>
<keyword evidence="2" id="KW-0285">Flavoprotein</keyword>
<evidence type="ECO:0000313" key="4">
    <source>
        <dbReference type="Proteomes" id="UP000199308"/>
    </source>
</evidence>
<feature type="active site" evidence="1">
    <location>
        <position position="83"/>
    </location>
</feature>
<dbReference type="RefSeq" id="WP_093329171.1">
    <property type="nucleotide sequence ID" value="NZ_AP027363.1"/>
</dbReference>
<evidence type="ECO:0000256" key="1">
    <source>
        <dbReference type="PIRSR" id="PIRSR011396-1"/>
    </source>
</evidence>
<feature type="binding site" evidence="2">
    <location>
        <position position="341"/>
    </location>
    <ligand>
        <name>FAD</name>
        <dbReference type="ChEBI" id="CHEBI:57692"/>
    </ligand>
</feature>
<name>A0A1I0DYK3_THASX</name>
<feature type="binding site" evidence="2">
    <location>
        <position position="350"/>
    </location>
    <ligand>
        <name>FAD</name>
        <dbReference type="ChEBI" id="CHEBI:57692"/>
    </ligand>
</feature>